<dbReference type="InParanoid" id="F6Y3C0"/>
<keyword evidence="5" id="KW-0539">Nucleus</keyword>
<dbReference type="Gene3D" id="3.30.50.10">
    <property type="entry name" value="Erythroid Transcription Factor GATA-1, subunit A"/>
    <property type="match status" value="2"/>
</dbReference>
<evidence type="ECO:0000256" key="5">
    <source>
        <dbReference type="ARBA" id="ARBA00023242"/>
    </source>
</evidence>
<dbReference type="GO" id="GO:0008270">
    <property type="term" value="F:zinc ion binding"/>
    <property type="evidence" value="ECO:0007669"/>
    <property type="project" value="UniProtKB-KW"/>
</dbReference>
<dbReference type="InterPro" id="IPR000679">
    <property type="entry name" value="Znf_GATA"/>
</dbReference>
<feature type="domain" description="GATA-type" evidence="8">
    <location>
        <begin position="301"/>
        <end position="354"/>
    </location>
</feature>
<keyword evidence="2" id="KW-0479">Metal-binding</keyword>
<dbReference type="Pfam" id="PF00320">
    <property type="entry name" value="GATA"/>
    <property type="match status" value="1"/>
</dbReference>
<evidence type="ECO:0000256" key="2">
    <source>
        <dbReference type="ARBA" id="ARBA00022723"/>
    </source>
</evidence>
<feature type="region of interest" description="Disordered" evidence="7">
    <location>
        <begin position="489"/>
        <end position="552"/>
    </location>
</feature>
<dbReference type="InterPro" id="IPR013088">
    <property type="entry name" value="Znf_NHR/GATA"/>
</dbReference>
<feature type="compositionally biased region" description="Polar residues" evidence="7">
    <location>
        <begin position="423"/>
        <end position="433"/>
    </location>
</feature>
<evidence type="ECO:0000256" key="3">
    <source>
        <dbReference type="ARBA" id="ARBA00022771"/>
    </source>
</evidence>
<protein>
    <recommendedName>
        <fullName evidence="8">GATA-type domain-containing protein</fullName>
    </recommendedName>
</protein>
<keyword evidence="10" id="KW-1185">Reference proteome</keyword>
<dbReference type="GeneTree" id="ENSGT00940000169284"/>
<evidence type="ECO:0000256" key="7">
    <source>
        <dbReference type="SAM" id="MobiDB-lite"/>
    </source>
</evidence>
<dbReference type="PANTHER" id="PTHR10071:SF281">
    <property type="entry name" value="BOX A-BINDING FACTOR-RELATED"/>
    <property type="match status" value="1"/>
</dbReference>
<name>F6Y3C0_CIOIN</name>
<reference evidence="9" key="3">
    <citation type="submission" date="2025-09" db="UniProtKB">
        <authorList>
            <consortium name="Ensembl"/>
        </authorList>
    </citation>
    <scope>IDENTIFICATION</scope>
</reference>
<dbReference type="SUPFAM" id="SSF57716">
    <property type="entry name" value="Glucocorticoid receptor-like (DNA-binding domain)"/>
    <property type="match status" value="2"/>
</dbReference>
<feature type="region of interest" description="Disordered" evidence="7">
    <location>
        <begin position="1"/>
        <end position="37"/>
    </location>
</feature>
<evidence type="ECO:0000256" key="4">
    <source>
        <dbReference type="ARBA" id="ARBA00022833"/>
    </source>
</evidence>
<feature type="compositionally biased region" description="Polar residues" evidence="7">
    <location>
        <begin position="489"/>
        <end position="498"/>
    </location>
</feature>
<evidence type="ECO:0000256" key="6">
    <source>
        <dbReference type="PROSITE-ProRule" id="PRU00094"/>
    </source>
</evidence>
<dbReference type="GO" id="GO:0045944">
    <property type="term" value="P:positive regulation of transcription by RNA polymerase II"/>
    <property type="evidence" value="ECO:0000318"/>
    <property type="project" value="GO_Central"/>
</dbReference>
<dbReference type="GO" id="GO:0045165">
    <property type="term" value="P:cell fate commitment"/>
    <property type="evidence" value="ECO:0000318"/>
    <property type="project" value="GO_Central"/>
</dbReference>
<reference evidence="9" key="2">
    <citation type="submission" date="2025-08" db="UniProtKB">
        <authorList>
            <consortium name="Ensembl"/>
        </authorList>
    </citation>
    <scope>IDENTIFICATION</scope>
</reference>
<dbReference type="AlphaFoldDB" id="F6Y3C0"/>
<dbReference type="InterPro" id="IPR039355">
    <property type="entry name" value="Transcription_factor_GATA"/>
</dbReference>
<evidence type="ECO:0000256" key="1">
    <source>
        <dbReference type="ARBA" id="ARBA00004123"/>
    </source>
</evidence>
<dbReference type="CDD" id="cd00202">
    <property type="entry name" value="ZnF_GATA"/>
    <property type="match status" value="1"/>
</dbReference>
<feature type="compositionally biased region" description="Basic residues" evidence="7">
    <location>
        <begin position="404"/>
        <end position="422"/>
    </location>
</feature>
<dbReference type="HOGENOM" id="CLU_030100_0_0_1"/>
<keyword evidence="3 6" id="KW-0863">Zinc-finger</keyword>
<evidence type="ECO:0000313" key="10">
    <source>
        <dbReference type="Proteomes" id="UP000008144"/>
    </source>
</evidence>
<evidence type="ECO:0000313" key="9">
    <source>
        <dbReference type="Ensembl" id="ENSCINP00000009159.3"/>
    </source>
</evidence>
<dbReference type="PANTHER" id="PTHR10071">
    <property type="entry name" value="TRANSCRIPTION FACTOR GATA FAMILY MEMBER"/>
    <property type="match status" value="1"/>
</dbReference>
<dbReference type="GO" id="GO:0005634">
    <property type="term" value="C:nucleus"/>
    <property type="evidence" value="ECO:0000318"/>
    <property type="project" value="GO_Central"/>
</dbReference>
<keyword evidence="4" id="KW-0862">Zinc</keyword>
<proteinExistence type="predicted"/>
<sequence>MYMPNPAVGLSTNPGSHGEYPSLGGLKSSEEPAEKSAKFIPSSEVPYYYPYRSTDGEVPTATYSPPISDDVVAAGGNDGSMLFGCHNNGSPRSACDVTQQNLGAYNATASREAGNDVESNPGSCERRTFSFESNEEEALDRNEKKVTCSTQYSDYPRTHDSYPSIMGSTPNFTALPVLPTSNSDYSRSDYVTARPPVYVPLPENPIYSTTQTQPLNPMKTGYSSQSYPSNPQYPFGPTSYTQHPGDFAPNGGIPSNSPSLPNSYSYPTGLWAPAENPLNYPGVGYGMSMNPASYMSGMPQYGEPRECVNCGAISATSWRRDASGHFLCSTCGACRSGSYMRAPVKSKGKLATCRRQVCSNCSTTVTTLWRRSPDGNPVCNACGLYQKLHGVPRPRTMKKDSIQTRKRKPKGQGKVKGQKQRKTSSADSGVSNDIETEKQHSAGNNVPESPQRYDYQTQSFASANDSAISGHNVLSASLLDNSLVTSASTSERNTTSPFVESHPVIGVGSSPDSGIGNPRANTTAGSIGRGPEMRSSPESGGFSPMGRFDPENPEVFEKKQDISGQYPGNYVTGDPKYYNARYTSLPAESFPENQGFDSESLAALYSNGSAASVSQNRHFRQYHPYARYPSHRSPYVKPEVI</sequence>
<dbReference type="OMA" id="VPRPRTM"/>
<dbReference type="STRING" id="7719.ENSCINP00000009159"/>
<dbReference type="GO" id="GO:0000978">
    <property type="term" value="F:RNA polymerase II cis-regulatory region sequence-specific DNA binding"/>
    <property type="evidence" value="ECO:0000318"/>
    <property type="project" value="GO_Central"/>
</dbReference>
<dbReference type="Ensembl" id="ENSCINT00000009159.3">
    <property type="protein sequence ID" value="ENSCINP00000009159.3"/>
    <property type="gene ID" value="ENSCING00000004437.3"/>
</dbReference>
<dbReference type="PROSITE" id="PS00344">
    <property type="entry name" value="GATA_ZN_FINGER_1"/>
    <property type="match status" value="1"/>
</dbReference>
<dbReference type="PRINTS" id="PR00619">
    <property type="entry name" value="GATAZNFINGER"/>
</dbReference>
<feature type="region of interest" description="Disordered" evidence="7">
    <location>
        <begin position="393"/>
        <end position="451"/>
    </location>
</feature>
<dbReference type="Proteomes" id="UP000008144">
    <property type="component" value="Unassembled WGS sequence"/>
</dbReference>
<dbReference type="SMART" id="SM00401">
    <property type="entry name" value="ZnF_GATA"/>
    <property type="match status" value="2"/>
</dbReference>
<feature type="compositionally biased region" description="Basic and acidic residues" evidence="7">
    <location>
        <begin position="28"/>
        <end position="37"/>
    </location>
</feature>
<feature type="domain" description="GATA-type" evidence="8">
    <location>
        <begin position="358"/>
        <end position="405"/>
    </location>
</feature>
<reference evidence="10" key="1">
    <citation type="journal article" date="2002" name="Science">
        <title>The draft genome of Ciona intestinalis: insights into chordate and vertebrate origins.</title>
        <authorList>
            <person name="Dehal P."/>
            <person name="Satou Y."/>
            <person name="Campbell R.K."/>
            <person name="Chapman J."/>
            <person name="Degnan B."/>
            <person name="De Tomaso A."/>
            <person name="Davidson B."/>
            <person name="Di Gregorio A."/>
            <person name="Gelpke M."/>
            <person name="Goodstein D.M."/>
            <person name="Harafuji N."/>
            <person name="Hastings K.E."/>
            <person name="Ho I."/>
            <person name="Hotta K."/>
            <person name="Huang W."/>
            <person name="Kawashima T."/>
            <person name="Lemaire P."/>
            <person name="Martinez D."/>
            <person name="Meinertzhagen I.A."/>
            <person name="Necula S."/>
            <person name="Nonaka M."/>
            <person name="Putnam N."/>
            <person name="Rash S."/>
            <person name="Saiga H."/>
            <person name="Satake M."/>
            <person name="Terry A."/>
            <person name="Yamada L."/>
            <person name="Wang H.G."/>
            <person name="Awazu S."/>
            <person name="Azumi K."/>
            <person name="Boore J."/>
            <person name="Branno M."/>
            <person name="Chin-Bow S."/>
            <person name="DeSantis R."/>
            <person name="Doyle S."/>
            <person name="Francino P."/>
            <person name="Keys D.N."/>
            <person name="Haga S."/>
            <person name="Hayashi H."/>
            <person name="Hino K."/>
            <person name="Imai K.S."/>
            <person name="Inaba K."/>
            <person name="Kano S."/>
            <person name="Kobayashi K."/>
            <person name="Kobayashi M."/>
            <person name="Lee B.I."/>
            <person name="Makabe K.W."/>
            <person name="Manohar C."/>
            <person name="Matassi G."/>
            <person name="Medina M."/>
            <person name="Mochizuki Y."/>
            <person name="Mount S."/>
            <person name="Morishita T."/>
            <person name="Miura S."/>
            <person name="Nakayama A."/>
            <person name="Nishizaka S."/>
            <person name="Nomoto H."/>
            <person name="Ohta F."/>
            <person name="Oishi K."/>
            <person name="Rigoutsos I."/>
            <person name="Sano M."/>
            <person name="Sasaki A."/>
            <person name="Sasakura Y."/>
            <person name="Shoguchi E."/>
            <person name="Shin-i T."/>
            <person name="Spagnuolo A."/>
            <person name="Stainier D."/>
            <person name="Suzuki M.M."/>
            <person name="Tassy O."/>
            <person name="Takatori N."/>
            <person name="Tokuoka M."/>
            <person name="Yagi K."/>
            <person name="Yoshizaki F."/>
            <person name="Wada S."/>
            <person name="Zhang C."/>
            <person name="Hyatt P.D."/>
            <person name="Larimer F."/>
            <person name="Detter C."/>
            <person name="Doggett N."/>
            <person name="Glavina T."/>
            <person name="Hawkins T."/>
            <person name="Richardson P."/>
            <person name="Lucas S."/>
            <person name="Kohara Y."/>
            <person name="Levine M."/>
            <person name="Satoh N."/>
            <person name="Rokhsar D.S."/>
        </authorList>
    </citation>
    <scope>NUCLEOTIDE SEQUENCE [LARGE SCALE GENOMIC DNA]</scope>
</reference>
<dbReference type="PROSITE" id="PS50114">
    <property type="entry name" value="GATA_ZN_FINGER_2"/>
    <property type="match status" value="2"/>
</dbReference>
<dbReference type="GO" id="GO:0000122">
    <property type="term" value="P:negative regulation of transcription by RNA polymerase II"/>
    <property type="evidence" value="ECO:0000318"/>
    <property type="project" value="GO_Central"/>
</dbReference>
<dbReference type="GO" id="GO:0000981">
    <property type="term" value="F:DNA-binding transcription factor activity, RNA polymerase II-specific"/>
    <property type="evidence" value="ECO:0000318"/>
    <property type="project" value="GO_Central"/>
</dbReference>
<accession>F6Y3C0</accession>
<evidence type="ECO:0000259" key="8">
    <source>
        <dbReference type="PROSITE" id="PS50114"/>
    </source>
</evidence>
<feature type="compositionally biased region" description="Polar residues" evidence="7">
    <location>
        <begin position="441"/>
        <end position="451"/>
    </location>
</feature>
<comment type="subcellular location">
    <subcellularLocation>
        <location evidence="1">Nucleus</location>
    </subcellularLocation>
</comment>
<organism evidence="9 10">
    <name type="scientific">Ciona intestinalis</name>
    <name type="common">Transparent sea squirt</name>
    <name type="synonym">Ascidia intestinalis</name>
    <dbReference type="NCBI Taxonomy" id="7719"/>
    <lineage>
        <taxon>Eukaryota</taxon>
        <taxon>Metazoa</taxon>
        <taxon>Chordata</taxon>
        <taxon>Tunicata</taxon>
        <taxon>Ascidiacea</taxon>
        <taxon>Phlebobranchia</taxon>
        <taxon>Cionidae</taxon>
        <taxon>Ciona</taxon>
    </lineage>
</organism>